<keyword evidence="2 6" id="KW-0548">Nucleotidyltransferase</keyword>
<dbReference type="InterPro" id="IPR006674">
    <property type="entry name" value="HD_domain"/>
</dbReference>
<dbReference type="GO" id="GO:0008081">
    <property type="term" value="F:phosphoric diester hydrolase activity"/>
    <property type="evidence" value="ECO:0007669"/>
    <property type="project" value="UniProtKB-UniRule"/>
</dbReference>
<feature type="region of interest" description="Uridylyltransferase" evidence="6">
    <location>
        <begin position="1"/>
        <end position="373"/>
    </location>
</feature>
<evidence type="ECO:0000313" key="10">
    <source>
        <dbReference type="Proteomes" id="UP000188912"/>
    </source>
</evidence>
<name>A0A1U9JTH4_9HYPH</name>
<dbReference type="InterPro" id="IPR002912">
    <property type="entry name" value="ACT_dom"/>
</dbReference>
<dbReference type="Proteomes" id="UP000188912">
    <property type="component" value="Chromosome"/>
</dbReference>
<dbReference type="PROSITE" id="PS51831">
    <property type="entry name" value="HD"/>
    <property type="match status" value="1"/>
</dbReference>
<gene>
    <name evidence="6 9" type="primary">glnD</name>
    <name evidence="9" type="ORF">BHV28_04620</name>
</gene>
<dbReference type="PROSITE" id="PS51671">
    <property type="entry name" value="ACT"/>
    <property type="match status" value="2"/>
</dbReference>
<dbReference type="CDD" id="cd04899">
    <property type="entry name" value="ACT_ACR-UUR-like_2"/>
    <property type="match status" value="1"/>
</dbReference>
<dbReference type="AlphaFoldDB" id="A0A1U9JTH4"/>
<dbReference type="SUPFAM" id="SSF81301">
    <property type="entry name" value="Nucleotidyltransferase"/>
    <property type="match status" value="1"/>
</dbReference>
<dbReference type="NCBIfam" id="TIGR01693">
    <property type="entry name" value="UTase_glnD"/>
    <property type="match status" value="1"/>
</dbReference>
<dbReference type="STRING" id="1902579.BHV28_04620"/>
<organism evidence="9 10">
    <name type="scientific">Candidatus Tokpelaia hoelldobleri</name>
    <dbReference type="NCBI Taxonomy" id="1902579"/>
    <lineage>
        <taxon>Bacteria</taxon>
        <taxon>Pseudomonadati</taxon>
        <taxon>Pseudomonadota</taxon>
        <taxon>Alphaproteobacteria</taxon>
        <taxon>Hyphomicrobiales</taxon>
        <taxon>Candidatus Tokpelaia</taxon>
    </lineage>
</organism>
<keyword evidence="4 6" id="KW-0460">Magnesium</keyword>
<comment type="caution">
    <text evidence="6">Lacks conserved residue(s) required for the propagation of feature annotation.</text>
</comment>
<keyword evidence="10" id="KW-1185">Reference proteome</keyword>
<dbReference type="Pfam" id="PF08335">
    <property type="entry name" value="GlnD_UR_UTase"/>
    <property type="match status" value="1"/>
</dbReference>
<comment type="activity regulation">
    <text evidence="6">Uridylyltransferase (UTase) activity is inhibited by glutamine, while glutamine activates uridylyl-removing (UR) activity.</text>
</comment>
<evidence type="ECO:0000256" key="1">
    <source>
        <dbReference type="ARBA" id="ARBA00022679"/>
    </source>
</evidence>
<comment type="similarity">
    <text evidence="6">Belongs to the GlnD family.</text>
</comment>
<dbReference type="EC" id="3.1.4.-" evidence="6"/>
<evidence type="ECO:0000259" key="8">
    <source>
        <dbReference type="PROSITE" id="PS51831"/>
    </source>
</evidence>
<dbReference type="EMBL" id="CP017315">
    <property type="protein sequence ID" value="AQS41174.1"/>
    <property type="molecule type" value="Genomic_DNA"/>
</dbReference>
<comment type="domain">
    <text evidence="6">Has four distinct domains: an N-terminal nucleotidyltransferase (NT) domain responsible for UTase activity, a central HD domain that encodes UR activity, and two C-terminal ACT domains that seem to have a role in glutamine sensing.</text>
</comment>
<reference evidence="9 10" key="2">
    <citation type="journal article" date="2016" name="Sci. Rep.">
        <title>The genome of Rhizobiales bacteria in predatory ants reveals urease gene functions but no genes for nitrogen fixation.</title>
        <authorList>
            <person name="Neuvonen M.M."/>
            <person name="Tamarit D."/>
            <person name="Naslund K."/>
            <person name="Liebig J."/>
            <person name="Feldhaar H."/>
            <person name="Moran N.A."/>
            <person name="Guy L."/>
            <person name="Andersson S.G."/>
        </authorList>
    </citation>
    <scope>NUCLEOTIDE SEQUENCE [LARGE SCALE GENOMIC DNA]</scope>
    <source>
        <strain evidence="9 10">Hsal</strain>
    </source>
</reference>
<dbReference type="PANTHER" id="PTHR47320:SF1">
    <property type="entry name" value="BIFUNCTIONAL URIDYLYLTRANSFERASE_URIDYLYL-REMOVING ENZYME"/>
    <property type="match status" value="1"/>
</dbReference>
<comment type="function">
    <text evidence="6">Modifies, by uridylylation and deuridylylation, the PII regulatory proteins (GlnB and homologs), in response to the nitrogen status of the cell that GlnD senses through the glutamine level. Under low glutamine levels, catalyzes the conversion of the PII proteins and UTP to PII-UMP and PPi, while under higher glutamine levels, GlnD hydrolyzes PII-UMP to PII and UMP (deuridylylation). Thus, controls uridylylation state and activity of the PII proteins, and plays an important role in the regulation of nitrogen metabolism.</text>
</comment>
<evidence type="ECO:0000256" key="3">
    <source>
        <dbReference type="ARBA" id="ARBA00022801"/>
    </source>
</evidence>
<reference evidence="9 10" key="1">
    <citation type="journal article" date="2010" name="Science">
        <title>Genomic comparison of the ants Camponotus floridanus and Harpegnathos saltator.</title>
        <authorList>
            <person name="Bonasio R."/>
            <person name="Zhang G."/>
            <person name="Ye C."/>
            <person name="Mutti N.S."/>
            <person name="Fang X."/>
            <person name="Qin N."/>
            <person name="Donahue G."/>
            <person name="Yang P."/>
            <person name="Li Q."/>
            <person name="Li C."/>
            <person name="Zhang P."/>
            <person name="Huang Z."/>
            <person name="Berger S.L."/>
            <person name="Reinberg D."/>
            <person name="Wang J."/>
            <person name="Liebig J."/>
        </authorList>
    </citation>
    <scope>NUCLEOTIDE SEQUENCE [LARGE SCALE GENOMIC DNA]</scope>
    <source>
        <strain evidence="9 10">Hsal</strain>
    </source>
</reference>
<keyword evidence="1 6" id="KW-0808">Transferase</keyword>
<dbReference type="Gene3D" id="3.30.460.10">
    <property type="entry name" value="Beta Polymerase, domain 2"/>
    <property type="match status" value="1"/>
</dbReference>
<dbReference type="Pfam" id="PF01966">
    <property type="entry name" value="HD"/>
    <property type="match status" value="1"/>
</dbReference>
<sequence length="922" mass="104195">MTAATKPDTMFDAAVLAQLACKIPAGKPAQLRAAVTARVKEQIRQERKHCEALLLAENKGRSCAQRLCRMTDAIISTLYEFVTGHIYPPGNPSQAEHITLVAVGGYGHGTLAPYSDIDLMFLLPWKRTPWCEQVMEYMLYLLWDCGLKVGHSTRNVSEAIRMGQQDITVRTALLEARYLTGGKALFDDLASRFATEVVAGSAPEFIRAKLAERDARLKKAGETRYLVEPDVKESKGGLRDLQTLVWIARYHYRITAPDQLVQHGVLSRQEAHLFQKAADFLWTVRCHLHFVTARAQDKLSFDLQREIAHRLGYTDHPGLEDVERFMKHYFLTARQVGNLTRIICAALEDRQAKTVSGLDRTAPPRTRETGKIPDSADFIVENHRLTLSNDQIFTRDPVNLIRIFHLADTYRLALHPHAMQQLSRSLRLVNTALRENKIANALFVDIVTSPRNPALVLRRMNESGILGKFIPDFGKIVAMTQFNMYHHYTVDEHLLRCIDHLSRIEKGQTDKEHPLAHSLLDLIHRKRRILYPALFLHDIAKGRAEHHAPAGEKIARKLCPRFGLDREETDTIAWLVREHLTMNMVAQSRDLNDHKTIADFAGVVQTVERLQLLLVLTICDIKGVGPDVWNGWKGQLLRTLYHKTRHMLTNGASDMPRAARVNAAKAALAARLPDWDRKTLEHCLALHYSPYWLAVAPQNQLRHARFILEADRQGKALSILVRPLAFEAVTELTILAPDHPRLLSIITGSCASAGANIVDAQIFTTTDGRGLDRILISRAFAHDADEERRARNVGRMIENALSGKIRLPDMIAAQPARKDLRHAFDRPPRVDINNNFSNKFSVLEIKGLDRPGLLSELTRVIADMALDIASAHINTFGEKVIDTFYVTDLVGHKITDLQRQRTIKRRLLAVFAPVQKENHEPD</sequence>
<comment type="catalytic activity">
    <reaction evidence="6">
        <text>[protein-PII]-L-tyrosine + UTP = [protein-PII]-uridylyl-L-tyrosine + diphosphate</text>
        <dbReference type="Rhea" id="RHEA:13673"/>
        <dbReference type="Rhea" id="RHEA-COMP:12147"/>
        <dbReference type="Rhea" id="RHEA-COMP:12148"/>
        <dbReference type="ChEBI" id="CHEBI:33019"/>
        <dbReference type="ChEBI" id="CHEBI:46398"/>
        <dbReference type="ChEBI" id="CHEBI:46858"/>
        <dbReference type="ChEBI" id="CHEBI:90602"/>
        <dbReference type="EC" id="2.7.7.59"/>
    </reaction>
</comment>
<dbReference type="Pfam" id="PF01842">
    <property type="entry name" value="ACT"/>
    <property type="match status" value="1"/>
</dbReference>
<dbReference type="InterPro" id="IPR013546">
    <property type="entry name" value="PII_UdlTrfase/GS_AdlTrfase"/>
</dbReference>
<dbReference type="InterPro" id="IPR045865">
    <property type="entry name" value="ACT-like_dom_sf"/>
</dbReference>
<dbReference type="NCBIfam" id="NF003467">
    <property type="entry name" value="PRK05092.1"/>
    <property type="match status" value="1"/>
</dbReference>
<dbReference type="EC" id="2.7.7.59" evidence="6"/>
<dbReference type="InterPro" id="IPR043519">
    <property type="entry name" value="NT_sf"/>
</dbReference>
<dbReference type="GO" id="GO:0008773">
    <property type="term" value="F:[protein-PII] uridylyltransferase activity"/>
    <property type="evidence" value="ECO:0007669"/>
    <property type="project" value="UniProtKB-UniRule"/>
</dbReference>
<comment type="catalytic activity">
    <reaction evidence="6">
        <text>[protein-PII]-uridylyl-L-tyrosine + H2O = [protein-PII]-L-tyrosine + UMP + H(+)</text>
        <dbReference type="Rhea" id="RHEA:48600"/>
        <dbReference type="Rhea" id="RHEA-COMP:12147"/>
        <dbReference type="Rhea" id="RHEA-COMP:12148"/>
        <dbReference type="ChEBI" id="CHEBI:15377"/>
        <dbReference type="ChEBI" id="CHEBI:15378"/>
        <dbReference type="ChEBI" id="CHEBI:46858"/>
        <dbReference type="ChEBI" id="CHEBI:57865"/>
        <dbReference type="ChEBI" id="CHEBI:90602"/>
    </reaction>
</comment>
<dbReference type="Gene3D" id="3.30.70.260">
    <property type="match status" value="1"/>
</dbReference>
<evidence type="ECO:0000256" key="2">
    <source>
        <dbReference type="ARBA" id="ARBA00022695"/>
    </source>
</evidence>
<proteinExistence type="inferred from homology"/>
<keyword evidence="3 6" id="KW-0378">Hydrolase</keyword>
<feature type="domain" description="ACT" evidence="7">
    <location>
        <begin position="731"/>
        <end position="812"/>
    </location>
</feature>
<evidence type="ECO:0000256" key="6">
    <source>
        <dbReference type="HAMAP-Rule" id="MF_00277"/>
    </source>
</evidence>
<evidence type="ECO:0000256" key="5">
    <source>
        <dbReference type="ARBA" id="ARBA00023268"/>
    </source>
</evidence>
<protein>
    <recommendedName>
        <fullName evidence="6">Bifunctional uridylyltransferase/uridylyl-removing enzyme</fullName>
        <shortName evidence="6">UTase/UR</shortName>
    </recommendedName>
    <alternativeName>
        <fullName evidence="6">Bifunctional [protein-PII] modification enzyme</fullName>
    </alternativeName>
    <alternativeName>
        <fullName evidence="6">Bifunctional nitrogen sensor protein</fullName>
    </alternativeName>
    <domain>
        <recommendedName>
            <fullName evidence="6">[Protein-PII] uridylyltransferase</fullName>
            <shortName evidence="6">PII uridylyltransferase</shortName>
            <shortName evidence="6">UTase</shortName>
            <ecNumber evidence="6">2.7.7.59</ecNumber>
        </recommendedName>
    </domain>
    <domain>
        <recommendedName>
            <fullName evidence="6">[Protein-PII]-UMP uridylyl-removing enzyme</fullName>
            <shortName evidence="6">UR</shortName>
            <ecNumber evidence="6">3.1.4.-</ecNumber>
        </recommendedName>
    </domain>
</protein>
<evidence type="ECO:0000256" key="4">
    <source>
        <dbReference type="ARBA" id="ARBA00022842"/>
    </source>
</evidence>
<feature type="domain" description="ACT" evidence="7">
    <location>
        <begin position="842"/>
        <end position="922"/>
    </location>
</feature>
<evidence type="ECO:0000313" key="9">
    <source>
        <dbReference type="EMBL" id="AQS41174.1"/>
    </source>
</evidence>
<dbReference type="HAMAP" id="MF_00277">
    <property type="entry name" value="PII_uridylyl_transf"/>
    <property type="match status" value="1"/>
</dbReference>
<dbReference type="GO" id="GO:0006808">
    <property type="term" value="P:regulation of nitrogen utilization"/>
    <property type="evidence" value="ECO:0007669"/>
    <property type="project" value="UniProtKB-UniRule"/>
</dbReference>
<dbReference type="CDD" id="cd04900">
    <property type="entry name" value="ACT_UUR-like_1"/>
    <property type="match status" value="1"/>
</dbReference>
<dbReference type="SUPFAM" id="SSF81891">
    <property type="entry name" value="Poly A polymerase C-terminal region-like"/>
    <property type="match status" value="1"/>
</dbReference>
<dbReference type="SUPFAM" id="SSF55021">
    <property type="entry name" value="ACT-like"/>
    <property type="match status" value="2"/>
</dbReference>
<keyword evidence="5 6" id="KW-0511">Multifunctional enzyme</keyword>
<dbReference type="PANTHER" id="PTHR47320">
    <property type="entry name" value="BIFUNCTIONAL URIDYLYLTRANSFERASE/URIDYLYL-REMOVING ENZYME"/>
    <property type="match status" value="1"/>
</dbReference>
<dbReference type="InterPro" id="IPR010043">
    <property type="entry name" value="UTase/UR"/>
</dbReference>
<dbReference type="SUPFAM" id="SSF81593">
    <property type="entry name" value="Nucleotidyltransferase substrate binding subunit/domain"/>
    <property type="match status" value="1"/>
</dbReference>
<accession>A0A1U9JTH4</accession>
<dbReference type="PIRSF" id="PIRSF006288">
    <property type="entry name" value="PII_uridyltransf"/>
    <property type="match status" value="1"/>
</dbReference>
<dbReference type="Gene3D" id="1.20.120.330">
    <property type="entry name" value="Nucleotidyltransferases domain 2"/>
    <property type="match status" value="1"/>
</dbReference>
<comment type="cofactor">
    <cofactor evidence="6">
        <name>Mg(2+)</name>
        <dbReference type="ChEBI" id="CHEBI:18420"/>
    </cofactor>
</comment>
<feature type="domain" description="HD" evidence="8">
    <location>
        <begin position="490"/>
        <end position="613"/>
    </location>
</feature>
<dbReference type="KEGG" id="thd:BHV28_04620"/>
<dbReference type="CDD" id="cd05401">
    <property type="entry name" value="NT_GlnE_GlnD_like"/>
    <property type="match status" value="1"/>
</dbReference>
<evidence type="ECO:0000259" key="7">
    <source>
        <dbReference type="PROSITE" id="PS51671"/>
    </source>
</evidence>
<dbReference type="Gene3D" id="1.10.3090.10">
    <property type="entry name" value="cca-adding enzyme, domain 2"/>
    <property type="match status" value="1"/>
</dbReference>